<reference evidence="3 4" key="1">
    <citation type="submission" date="2023-11" db="EMBL/GenBank/DDBJ databases">
        <title>Halocaridina rubra genome assembly.</title>
        <authorList>
            <person name="Smith C."/>
        </authorList>
    </citation>
    <scope>NUCLEOTIDE SEQUENCE [LARGE SCALE GENOMIC DNA]</scope>
    <source>
        <strain evidence="3">EP-1</strain>
        <tissue evidence="3">Whole</tissue>
    </source>
</reference>
<accession>A0AAN8XSJ2</accession>
<comment type="caution">
    <text evidence="3">The sequence shown here is derived from an EMBL/GenBank/DDBJ whole genome shotgun (WGS) entry which is preliminary data.</text>
</comment>
<organism evidence="3 4">
    <name type="scientific">Halocaridina rubra</name>
    <name type="common">Hawaiian red shrimp</name>
    <dbReference type="NCBI Taxonomy" id="373956"/>
    <lineage>
        <taxon>Eukaryota</taxon>
        <taxon>Metazoa</taxon>
        <taxon>Ecdysozoa</taxon>
        <taxon>Arthropoda</taxon>
        <taxon>Crustacea</taxon>
        <taxon>Multicrustacea</taxon>
        <taxon>Malacostraca</taxon>
        <taxon>Eumalacostraca</taxon>
        <taxon>Eucarida</taxon>
        <taxon>Decapoda</taxon>
        <taxon>Pleocyemata</taxon>
        <taxon>Caridea</taxon>
        <taxon>Atyoidea</taxon>
        <taxon>Atyidae</taxon>
        <taxon>Halocaridina</taxon>
    </lineage>
</organism>
<feature type="region of interest" description="Disordered" evidence="1">
    <location>
        <begin position="1"/>
        <end position="31"/>
    </location>
</feature>
<dbReference type="InterPro" id="IPR055577">
    <property type="entry name" value="DUF7153"/>
</dbReference>
<name>A0AAN8XSJ2_HALRR</name>
<proteinExistence type="predicted"/>
<dbReference type="AlphaFoldDB" id="A0AAN8XSJ2"/>
<dbReference type="EMBL" id="JAXCGZ010001943">
    <property type="protein sequence ID" value="KAK7084928.1"/>
    <property type="molecule type" value="Genomic_DNA"/>
</dbReference>
<feature type="non-terminal residue" evidence="3">
    <location>
        <position position="1"/>
    </location>
</feature>
<protein>
    <recommendedName>
        <fullName evidence="2">DUF7153 domain-containing protein</fullName>
    </recommendedName>
</protein>
<evidence type="ECO:0000259" key="2">
    <source>
        <dbReference type="Pfam" id="PF23672"/>
    </source>
</evidence>
<evidence type="ECO:0000256" key="1">
    <source>
        <dbReference type="SAM" id="MobiDB-lite"/>
    </source>
</evidence>
<gene>
    <name evidence="3" type="ORF">SK128_000494</name>
</gene>
<dbReference type="Proteomes" id="UP001381693">
    <property type="component" value="Unassembled WGS sequence"/>
</dbReference>
<dbReference type="Pfam" id="PF23672">
    <property type="entry name" value="DUF7153"/>
    <property type="match status" value="1"/>
</dbReference>
<evidence type="ECO:0000313" key="4">
    <source>
        <dbReference type="Proteomes" id="UP001381693"/>
    </source>
</evidence>
<sequence length="84" mass="9236">QFPVVHVSPALESNKKEHPSSSSFPPQLGPFNSEATLSQGVYEEVVSWVPELLVTCPSDPSQWARCYILIGFKTLDGEFSGVQK</sequence>
<feature type="domain" description="DUF7153" evidence="2">
    <location>
        <begin position="1"/>
        <end position="80"/>
    </location>
</feature>
<keyword evidence="4" id="KW-1185">Reference proteome</keyword>
<evidence type="ECO:0000313" key="3">
    <source>
        <dbReference type="EMBL" id="KAK7084928.1"/>
    </source>
</evidence>